<comment type="caution">
    <text evidence="2">The sequence shown here is derived from an EMBL/GenBank/DDBJ whole genome shotgun (WGS) entry which is preliminary data.</text>
</comment>
<dbReference type="Pfam" id="PF05860">
    <property type="entry name" value="TPS"/>
    <property type="match status" value="1"/>
</dbReference>
<name>A0A318UZB0_9GAMM</name>
<proteinExistence type="predicted"/>
<evidence type="ECO:0000313" key="3">
    <source>
        <dbReference type="Proteomes" id="UP000247551"/>
    </source>
</evidence>
<evidence type="ECO:0000313" key="2">
    <source>
        <dbReference type="EMBL" id="PYF81822.1"/>
    </source>
</evidence>
<sequence length="720" mass="74410">MLVLLRLLSRLVIQLATILSVTKCSTTRRVYFSYTSHLSLLQPCRKHQKYIAQIMLASYLSMPGVLLAQGVTAANTPHAPSFDRAANGVPIVNINKASSKGVSRNEYNGFNVESKGLIFNNATDIVNTQLAGYVDGNSNLNGLSANIILNEVKGNSRSALNGYMEIAGQSAELIIANQNGITCNGCGFINTTRGTLTTGQATFDGAGGLTGFDVSRGDVDISGLGLNAGNVDEVDILARSVSLNGKFWANNATIVTGQNHIDYQDKTITDLKADGPKALGSGISLDVAAIGGMYANRIRLIGTEKGLGVNVAGEIKAVEDMVLDSQGNLLNSGTLSAKTLTASSENISNTGAVLGHEIHITANQLNNTTAQANIQAIDGVTISTQELNNDASAKILSKSGSIKIDAGAVSNQSVIAADRINIKASSLENKTVNGQIFSTGGLDLTLTGHLNNVDGGLVHSDKVLTIDSLGDLVNASGTIEAVGSATIKSQNLTNSGTVLAQDSVLSIMTSGLENQGTVSGNSLVVNAATLDNSTENGKILSSGKLDLTIDGDVTNTDGALVHADTDSTLDAKGDVTNSGTIEAVGSTMIKSQNLTNSGTILAQDRILSIETNKIENQGTLSSNGLVIKAGELDNTTNTAQIVSSDKVDLTIQGEITNTDGALVHADTDLTLDAKGNLTNSGTVEAVGSSSLTTKNLTNSGTILAQDSSLSIETSKIDNQG</sequence>
<dbReference type="NCBIfam" id="TIGR01901">
    <property type="entry name" value="adhes_NPXG"/>
    <property type="match status" value="1"/>
</dbReference>
<protein>
    <submittedName>
        <fullName evidence="2">Filamentous hemagglutinin family protein</fullName>
    </submittedName>
</protein>
<feature type="domain" description="Filamentous haemagglutinin FhaB/tRNA nuclease CdiA-like TPS" evidence="1">
    <location>
        <begin position="86"/>
        <end position="206"/>
    </location>
</feature>
<gene>
    <name evidence="2" type="ORF">DFP75_104283</name>
</gene>
<dbReference type="Gene3D" id="2.160.20.10">
    <property type="entry name" value="Single-stranded right-handed beta-helix, Pectin lyase-like"/>
    <property type="match status" value="1"/>
</dbReference>
<reference evidence="2 3" key="1">
    <citation type="submission" date="2018-06" db="EMBL/GenBank/DDBJ databases">
        <title>Genomic Encyclopedia of Type Strains, Phase III (KMG-III): the genomes of soil and plant-associated and newly described type strains.</title>
        <authorList>
            <person name="Whitman W."/>
        </authorList>
    </citation>
    <scope>NUCLEOTIDE SEQUENCE [LARGE SCALE GENOMIC DNA]</scope>
    <source>
        <strain evidence="2 3">CECT 7730</strain>
    </source>
</reference>
<organism evidence="2 3">
    <name type="scientific">Marinomonas alcarazii</name>
    <dbReference type="NCBI Taxonomy" id="491949"/>
    <lineage>
        <taxon>Bacteria</taxon>
        <taxon>Pseudomonadati</taxon>
        <taxon>Pseudomonadota</taxon>
        <taxon>Gammaproteobacteria</taxon>
        <taxon>Oceanospirillales</taxon>
        <taxon>Oceanospirillaceae</taxon>
        <taxon>Marinomonas</taxon>
    </lineage>
</organism>
<dbReference type="Proteomes" id="UP000247551">
    <property type="component" value="Unassembled WGS sequence"/>
</dbReference>
<dbReference type="RefSeq" id="WP_146219957.1">
    <property type="nucleotide sequence ID" value="NZ_QKLW01000004.1"/>
</dbReference>
<dbReference type="InterPro" id="IPR012334">
    <property type="entry name" value="Pectin_lyas_fold"/>
</dbReference>
<dbReference type="NCBIfam" id="TIGR01731">
    <property type="entry name" value="fil_hemag_20aa"/>
    <property type="match status" value="10"/>
</dbReference>
<accession>A0A318UZB0</accession>
<dbReference type="AlphaFoldDB" id="A0A318UZB0"/>
<dbReference type="InterPro" id="IPR008638">
    <property type="entry name" value="FhaB/CdiA-like_TPS"/>
</dbReference>
<dbReference type="InterPro" id="IPR010069">
    <property type="entry name" value="CdiA_FHA1_rpt"/>
</dbReference>
<dbReference type="EMBL" id="QKLW01000004">
    <property type="protein sequence ID" value="PYF81822.1"/>
    <property type="molecule type" value="Genomic_DNA"/>
</dbReference>
<dbReference type="SMART" id="SM00912">
    <property type="entry name" value="Haemagg_act"/>
    <property type="match status" value="1"/>
</dbReference>
<keyword evidence="3" id="KW-1185">Reference proteome</keyword>
<evidence type="ECO:0000259" key="1">
    <source>
        <dbReference type="SMART" id="SM00912"/>
    </source>
</evidence>
<dbReference type="InterPro" id="IPR011050">
    <property type="entry name" value="Pectin_lyase_fold/virulence"/>
</dbReference>
<feature type="non-terminal residue" evidence="2">
    <location>
        <position position="720"/>
    </location>
</feature>
<dbReference type="SUPFAM" id="SSF51126">
    <property type="entry name" value="Pectin lyase-like"/>
    <property type="match status" value="1"/>
</dbReference>